<dbReference type="GO" id="GO:0003824">
    <property type="term" value="F:catalytic activity"/>
    <property type="evidence" value="ECO:0007669"/>
    <property type="project" value="InterPro"/>
</dbReference>
<gene>
    <name evidence="3" type="primary">LOC107774043</name>
</gene>
<proteinExistence type="predicted"/>
<evidence type="ECO:0000259" key="2">
    <source>
        <dbReference type="Pfam" id="PF03372"/>
    </source>
</evidence>
<dbReference type="PANTHER" id="PTHR33233:SF17">
    <property type="entry name" value="DUF4283 DOMAIN-CONTAINING PROTEIN"/>
    <property type="match status" value="1"/>
</dbReference>
<dbReference type="AlphaFoldDB" id="A0A1S3YAF5"/>
<dbReference type="InterPro" id="IPR005135">
    <property type="entry name" value="Endo/exonuclease/phosphatase"/>
</dbReference>
<dbReference type="OrthoDB" id="1304557at2759"/>
<dbReference type="Pfam" id="PF03372">
    <property type="entry name" value="Exo_endo_phos"/>
    <property type="match status" value="1"/>
</dbReference>
<feature type="domain" description="Endonuclease/exonuclease/phosphatase" evidence="2">
    <location>
        <begin position="258"/>
        <end position="371"/>
    </location>
</feature>
<organism evidence="3">
    <name type="scientific">Nicotiana tabacum</name>
    <name type="common">Common tobacco</name>
    <dbReference type="NCBI Taxonomy" id="4097"/>
    <lineage>
        <taxon>Eukaryota</taxon>
        <taxon>Viridiplantae</taxon>
        <taxon>Streptophyta</taxon>
        <taxon>Embryophyta</taxon>
        <taxon>Tracheophyta</taxon>
        <taxon>Spermatophyta</taxon>
        <taxon>Magnoliopsida</taxon>
        <taxon>eudicotyledons</taxon>
        <taxon>Gunneridae</taxon>
        <taxon>Pentapetalae</taxon>
        <taxon>asterids</taxon>
        <taxon>lamiids</taxon>
        <taxon>Solanales</taxon>
        <taxon>Solanaceae</taxon>
        <taxon>Nicotianoideae</taxon>
        <taxon>Nicotianeae</taxon>
        <taxon>Nicotiana</taxon>
    </lineage>
</organism>
<evidence type="ECO:0000313" key="3">
    <source>
        <dbReference type="RefSeq" id="XP_016448972.1"/>
    </source>
</evidence>
<dbReference type="PANTHER" id="PTHR33233">
    <property type="entry name" value="ENDONUCLEASE/EXONUCLEASE/PHOSPHATASE"/>
    <property type="match status" value="1"/>
</dbReference>
<dbReference type="InterPro" id="IPR036691">
    <property type="entry name" value="Endo/exonu/phosph_ase_sf"/>
</dbReference>
<dbReference type="Gene3D" id="3.60.10.10">
    <property type="entry name" value="Endonuclease/exonuclease/phosphatase"/>
    <property type="match status" value="1"/>
</dbReference>
<dbReference type="OMA" id="FLENTRM"/>
<accession>A0A1S3YAF5</accession>
<feature type="compositionally biased region" description="Polar residues" evidence="1">
    <location>
        <begin position="180"/>
        <end position="189"/>
    </location>
</feature>
<name>A0A1S3YAF5_TOBAC</name>
<dbReference type="KEGG" id="nta:107774043"/>
<feature type="region of interest" description="Disordered" evidence="1">
    <location>
        <begin position="147"/>
        <end position="196"/>
    </location>
</feature>
<dbReference type="PaxDb" id="4097-A0A1S3YAF5"/>
<sequence length="503" mass="58787">MNSKPVVVKMWNAAFDFANEVLKTIPLWIQLPKLPLNCWEDDSLRRIGSTLGVPIYANACTTKVERISYARILVEMYITRLLPKQIIVEDPNGMEFEQEVWYDLIPMYCNKCLQLGHVFQEPQKEALPKQIKGKNQKPQQFRRRIGHEEGGTQRDQGIQKDAIPQTQVQDEKQKGIENVQPLNSSQSPAMNADDEGWKTVKNKSVSNGLRNVEKNMGVSTSNGFNTIDPSSSQVPAQLITGKIIIHQSHKEFWMTTVYSLHTIEHRKAMWEELEQLHNELHGPWIVMGDYNAIQSFEDMYNGNPVMEAETRYFSDFLENTRMTELKTVGREFTWTNNHVYSRIDRALVNARCMMNMTQLEVVLQDPLFSDHTPVCVYFEHDHQPMPKLFKFFNNLAEHKEFQSQVKDTWEVSMLRPAMQRIWMKLKRLKKGSKQLNVEEYNRIPKMIQAIREKLQQVQLEMRIPNHSEGLKNSEKDLKEKWIMNFYLLSVTSWTSRKSVIHQA</sequence>
<protein>
    <recommendedName>
        <fullName evidence="2">Endonuclease/exonuclease/phosphatase domain-containing protein</fullName>
    </recommendedName>
</protein>
<dbReference type="RefSeq" id="XP_016448972.1">
    <property type="nucleotide sequence ID" value="XM_016593486.1"/>
</dbReference>
<evidence type="ECO:0000256" key="1">
    <source>
        <dbReference type="SAM" id="MobiDB-lite"/>
    </source>
</evidence>
<dbReference type="SUPFAM" id="SSF56219">
    <property type="entry name" value="DNase I-like"/>
    <property type="match status" value="1"/>
</dbReference>
<reference evidence="3" key="1">
    <citation type="submission" date="2025-08" db="UniProtKB">
        <authorList>
            <consortium name="RefSeq"/>
        </authorList>
    </citation>
    <scope>IDENTIFICATION</scope>
</reference>